<feature type="transmembrane region" description="Helical" evidence="2">
    <location>
        <begin position="313"/>
        <end position="334"/>
    </location>
</feature>
<sequence>MKVFRLTKTRSCTVAVLFAAILIYSGGELWQTLTWPPFFSFDETLEVDYVYQLTQGHLPTFFGGAQFNPLKLAYPYNVQWRYQHPPLFYLLETPFFKLGDTLNHPIRGIWLMRAFVYLLGITLILVSFWVARWAFGRSSKATYIVPLLVASNRCLPSVVFNYTLATLWVALLFGCTCKIIRTFPRKLSSSTRFFWVAVVALAPLTRLSTIPIMMLCCGAVAILMIIRHSQATLRDWLHLVILPVVIAVLSSSWFYIRLHRMSGNFTGSQPAWSASHLGRTTDISLLKAITTASFYKNSLAQYHNMSSINSTRYGWLAVFSLTLIPLLLGVMAYVRRIVSNVRQHDQRNGSLTENALIILLCTFAFFGTTVQQLLFYKQDGSDNSVYFSLISIVFALTIAAGFCQFKKLYRLLVPAWLIIHLAFFMLEVRIKWPFSTNQPLHGSGFVTHALVFIGLALVGVGTIMAILLVAKNANAADTLTENNDNPKISKEQNEALHTNSMP</sequence>
<dbReference type="RefSeq" id="WP_369342720.1">
    <property type="nucleotide sequence ID" value="NZ_CP129682.1"/>
</dbReference>
<keyword evidence="2" id="KW-1133">Transmembrane helix</keyword>
<feature type="transmembrane region" description="Helical" evidence="2">
    <location>
        <begin position="386"/>
        <end position="403"/>
    </location>
</feature>
<organism evidence="3">
    <name type="scientific">Bifidobacterium fermentum</name>
    <dbReference type="NCBI Taxonomy" id="3059035"/>
    <lineage>
        <taxon>Bacteria</taxon>
        <taxon>Bacillati</taxon>
        <taxon>Actinomycetota</taxon>
        <taxon>Actinomycetes</taxon>
        <taxon>Bifidobacteriales</taxon>
        <taxon>Bifidobacteriaceae</taxon>
        <taxon>Bifidobacterium</taxon>
    </lineage>
</organism>
<feature type="region of interest" description="Disordered" evidence="1">
    <location>
        <begin position="481"/>
        <end position="502"/>
    </location>
</feature>
<feature type="transmembrane region" description="Helical" evidence="2">
    <location>
        <begin position="236"/>
        <end position="256"/>
    </location>
</feature>
<evidence type="ECO:0000256" key="1">
    <source>
        <dbReference type="SAM" id="MobiDB-lite"/>
    </source>
</evidence>
<feature type="transmembrane region" description="Helical" evidence="2">
    <location>
        <begin position="159"/>
        <end position="181"/>
    </location>
</feature>
<proteinExistence type="predicted"/>
<feature type="transmembrane region" description="Helical" evidence="2">
    <location>
        <begin position="446"/>
        <end position="470"/>
    </location>
</feature>
<keyword evidence="2" id="KW-0472">Membrane</keyword>
<gene>
    <name evidence="3" type="ORF">QN216_09300</name>
</gene>
<evidence type="ECO:0008006" key="4">
    <source>
        <dbReference type="Google" id="ProtNLM"/>
    </source>
</evidence>
<evidence type="ECO:0000313" key="3">
    <source>
        <dbReference type="EMBL" id="XDS48505.1"/>
    </source>
</evidence>
<feature type="transmembrane region" description="Helical" evidence="2">
    <location>
        <begin position="193"/>
        <end position="224"/>
    </location>
</feature>
<feature type="transmembrane region" description="Helical" evidence="2">
    <location>
        <begin position="110"/>
        <end position="131"/>
    </location>
</feature>
<name>A0AB39UH91_9BIFI</name>
<evidence type="ECO:0000256" key="2">
    <source>
        <dbReference type="SAM" id="Phobius"/>
    </source>
</evidence>
<feature type="transmembrane region" description="Helical" evidence="2">
    <location>
        <begin position="355"/>
        <end position="374"/>
    </location>
</feature>
<protein>
    <recommendedName>
        <fullName evidence="4">Glycosyltransferase RgtA/B/C/D-like domain-containing protein</fullName>
    </recommendedName>
</protein>
<feature type="transmembrane region" description="Helical" evidence="2">
    <location>
        <begin position="408"/>
        <end position="426"/>
    </location>
</feature>
<dbReference type="EMBL" id="CP129682">
    <property type="protein sequence ID" value="XDS48505.1"/>
    <property type="molecule type" value="Genomic_DNA"/>
</dbReference>
<keyword evidence="2" id="KW-0812">Transmembrane</keyword>
<accession>A0AB39UH91</accession>
<dbReference type="AlphaFoldDB" id="A0AB39UH91"/>
<reference evidence="3" key="1">
    <citation type="submission" date="2023-07" db="EMBL/GenBank/DDBJ databases">
        <title>Bifidobacterium aquikefiriaerophilum sp. nov. and Bifidobacterium eccum sp. nov., isolated from water kefir.</title>
        <authorList>
            <person name="Breselge S."/>
            <person name="Bellassi P."/>
            <person name="Barcenilla C."/>
            <person name="Alvarez-Ordonez A."/>
            <person name="Morelli L."/>
            <person name="Cotter P.D."/>
        </authorList>
    </citation>
    <scope>NUCLEOTIDE SEQUENCE</scope>
    <source>
        <strain evidence="3">WK013_4_14</strain>
    </source>
</reference>